<comment type="caution">
    <text evidence="2">The sequence shown here is derived from an EMBL/GenBank/DDBJ whole genome shotgun (WGS) entry which is preliminary data.</text>
</comment>
<feature type="signal peptide" evidence="1">
    <location>
        <begin position="1"/>
        <end position="21"/>
    </location>
</feature>
<organism evidence="2 3">
    <name type="scientific">Sphingomonas rosea</name>
    <dbReference type="NCBI Taxonomy" id="335605"/>
    <lineage>
        <taxon>Bacteria</taxon>
        <taxon>Pseudomonadati</taxon>
        <taxon>Pseudomonadota</taxon>
        <taxon>Alphaproteobacteria</taxon>
        <taxon>Sphingomonadales</taxon>
        <taxon>Sphingomonadaceae</taxon>
        <taxon>Sphingomonas</taxon>
    </lineage>
</organism>
<evidence type="ECO:0000313" key="3">
    <source>
        <dbReference type="Proteomes" id="UP001424459"/>
    </source>
</evidence>
<reference evidence="3" key="1">
    <citation type="journal article" date="2019" name="Int. J. Syst. Evol. Microbiol.">
        <title>The Global Catalogue of Microorganisms (GCM) 10K type strain sequencing project: providing services to taxonomists for standard genome sequencing and annotation.</title>
        <authorList>
            <consortium name="The Broad Institute Genomics Platform"/>
            <consortium name="The Broad Institute Genome Sequencing Center for Infectious Disease"/>
            <person name="Wu L."/>
            <person name="Ma J."/>
        </authorList>
    </citation>
    <scope>NUCLEOTIDE SEQUENCE [LARGE SCALE GENOMIC DNA]</scope>
    <source>
        <strain evidence="3">JCM 17564</strain>
    </source>
</reference>
<dbReference type="Proteomes" id="UP001424459">
    <property type="component" value="Unassembled WGS sequence"/>
</dbReference>
<sequence>MKHALILAGAALAFAAAPAAADPGKGHGKHGRYSQDYRGGYGYQEARGCPPGLAKKNNGCLPPGQAKKLRIGQRYANSYGYRQYSWNELPYDIRSRYYGDRPSYYDNYNYYYDGGSLYRVDPTTQVVQQIIQALIR</sequence>
<dbReference type="RefSeq" id="WP_344696311.1">
    <property type="nucleotide sequence ID" value="NZ_BAABBR010000001.1"/>
</dbReference>
<evidence type="ECO:0000313" key="2">
    <source>
        <dbReference type="EMBL" id="GAA4034920.1"/>
    </source>
</evidence>
<feature type="chain" id="PRO_5046847519" description="Nickel/cobalt transporter regulator" evidence="1">
    <location>
        <begin position="22"/>
        <end position="136"/>
    </location>
</feature>
<accession>A0ABP7U365</accession>
<gene>
    <name evidence="2" type="ORF">GCM10022281_13930</name>
</gene>
<dbReference type="Gene3D" id="3.10.450.160">
    <property type="entry name" value="inner membrane protein cigr"/>
    <property type="match status" value="1"/>
</dbReference>
<protein>
    <recommendedName>
        <fullName evidence="4">Nickel/cobalt transporter regulator</fullName>
    </recommendedName>
</protein>
<evidence type="ECO:0000256" key="1">
    <source>
        <dbReference type="SAM" id="SignalP"/>
    </source>
</evidence>
<name>A0ABP7U365_9SPHN</name>
<dbReference type="EMBL" id="BAABBR010000001">
    <property type="protein sequence ID" value="GAA4034920.1"/>
    <property type="molecule type" value="Genomic_DNA"/>
</dbReference>
<keyword evidence="1" id="KW-0732">Signal</keyword>
<keyword evidence="3" id="KW-1185">Reference proteome</keyword>
<proteinExistence type="predicted"/>
<evidence type="ECO:0008006" key="4">
    <source>
        <dbReference type="Google" id="ProtNLM"/>
    </source>
</evidence>